<dbReference type="KEGG" id="ecc:c0388"/>
<dbReference type="GO" id="GO:0009279">
    <property type="term" value="C:cell outer membrane"/>
    <property type="evidence" value="ECO:0007669"/>
    <property type="project" value="UniProtKB-SubCell"/>
</dbReference>
<dbReference type="CDD" id="cd00342">
    <property type="entry name" value="gram_neg_porins"/>
    <property type="match status" value="1"/>
</dbReference>
<evidence type="ECO:0000256" key="4">
    <source>
        <dbReference type="ARBA" id="ARBA00022452"/>
    </source>
</evidence>
<name>A0A0H2V6J4_ECOL6</name>
<evidence type="ECO:0000256" key="2">
    <source>
        <dbReference type="ARBA" id="ARBA00007539"/>
    </source>
</evidence>
<evidence type="ECO:0000256" key="12">
    <source>
        <dbReference type="ARBA" id="ARBA00037329"/>
    </source>
</evidence>
<protein>
    <recommendedName>
        <fullName evidence="13">Outer membrane porin PhoE</fullName>
    </recommendedName>
    <alternativeName>
        <fullName evidence="14">Outer membrane pore protein E</fullName>
    </alternativeName>
</protein>
<evidence type="ECO:0000256" key="10">
    <source>
        <dbReference type="ARBA" id="ARBA00023136"/>
    </source>
</evidence>
<dbReference type="InterPro" id="IPR050298">
    <property type="entry name" value="Gram-neg_bact_OMP"/>
</dbReference>
<dbReference type="Proteomes" id="UP000001410">
    <property type="component" value="Chromosome"/>
</dbReference>
<dbReference type="Gene3D" id="2.40.160.10">
    <property type="entry name" value="Porin"/>
    <property type="match status" value="1"/>
</dbReference>
<dbReference type="Pfam" id="PF00267">
    <property type="entry name" value="Porin_1"/>
    <property type="match status" value="1"/>
</dbReference>
<dbReference type="PANTHER" id="PTHR34501:SF5">
    <property type="entry name" value="OUTER MEMBRANE PORIN PHOE"/>
    <property type="match status" value="1"/>
</dbReference>
<keyword evidence="9 15" id="KW-0626">Porin</keyword>
<proteinExistence type="inferred from homology"/>
<dbReference type="FunFam" id="2.40.160.10:FF:000002">
    <property type="entry name" value="Outer membrane porin F"/>
    <property type="match status" value="1"/>
</dbReference>
<comment type="subcellular location">
    <subcellularLocation>
        <location evidence="1 15">Cell outer membrane</location>
        <topology evidence="1 15">Multi-pass membrane protein</topology>
    </subcellularLocation>
</comment>
<reference evidence="17 18" key="1">
    <citation type="journal article" date="2002" name="Proc. Natl. Acad. Sci. U.S.A.">
        <title>Extensive mosaic structure revealed by the complete genome sequence of uropathogenic Escherichia coli.</title>
        <authorList>
            <person name="Welch R.A."/>
            <person name="Burland V."/>
            <person name="Plunkett G.III."/>
            <person name="Redford P."/>
            <person name="Roesch P."/>
            <person name="Rasko D."/>
            <person name="Buckles E.L."/>
            <person name="Liou S.R."/>
            <person name="Boutin A."/>
            <person name="Hackett J."/>
            <person name="Stroud D."/>
            <person name="Mayhew G.F."/>
            <person name="Rose D.J."/>
            <person name="Zhou S."/>
            <person name="Schwartz D.C."/>
            <person name="Perna N.T."/>
            <person name="Mobley H.L."/>
            <person name="Donnenberg M.S."/>
            <person name="Blattner F.R."/>
        </authorList>
    </citation>
    <scope>NUCLEOTIDE SEQUENCE [LARGE SCALE GENOMIC DNA]</scope>
    <source>
        <strain evidence="18">CFT073 / ATCC 700928 / UPEC</strain>
    </source>
</reference>
<dbReference type="InterPro" id="IPR013793">
    <property type="entry name" value="Porin_Gram-ve_CS"/>
</dbReference>
<dbReference type="GO" id="GO:0015288">
    <property type="term" value="F:porin activity"/>
    <property type="evidence" value="ECO:0007669"/>
    <property type="project" value="UniProtKB-KW"/>
</dbReference>
<keyword evidence="7" id="KW-0346">Stress response</keyword>
<evidence type="ECO:0000256" key="6">
    <source>
        <dbReference type="ARBA" id="ARBA00022729"/>
    </source>
</evidence>
<keyword evidence="4" id="KW-1134">Transmembrane beta strand</keyword>
<dbReference type="PANTHER" id="PTHR34501">
    <property type="entry name" value="PROTEIN YDDL-RELATED"/>
    <property type="match status" value="1"/>
</dbReference>
<dbReference type="SMR" id="A0A0H2V6J4"/>
<dbReference type="PRINTS" id="PR00182">
    <property type="entry name" value="ECOLNEIPORIN"/>
</dbReference>
<evidence type="ECO:0000256" key="5">
    <source>
        <dbReference type="ARBA" id="ARBA00022692"/>
    </source>
</evidence>
<dbReference type="HOGENOM" id="CLU_058202_0_0_6"/>
<evidence type="ECO:0000256" key="7">
    <source>
        <dbReference type="ARBA" id="ARBA00023016"/>
    </source>
</evidence>
<comment type="similarity">
    <text evidence="2 15">Belongs to the Gram-negative porin family.</text>
</comment>
<dbReference type="GO" id="GO:0046930">
    <property type="term" value="C:pore complex"/>
    <property type="evidence" value="ECO:0007669"/>
    <property type="project" value="UniProtKB-KW"/>
</dbReference>
<feature type="signal peptide" evidence="16">
    <location>
        <begin position="1"/>
        <end position="23"/>
    </location>
</feature>
<evidence type="ECO:0000256" key="1">
    <source>
        <dbReference type="ARBA" id="ARBA00004571"/>
    </source>
</evidence>
<sequence>MKMKKSTLALVVMGIVASVSVQAAEIYNKDGNKLDVYGKVKAMHYMSDNDSKDGDQSYIRFGFKGETQINDQLTGYGRWEAEFAGNKAESDTAQQKTRLAFAGLKYKDLGSFDYGRNLGALYDVEAWTDMFPEFGGDSSAQTDNFMTKRASGLATYRNTDFFGVIDGLNLTLQYQGKNENRDVKKQNGDGFGTSLTYDFGGSDFAISGAYTNSDRTNEQNLQSRGTGKRAEAWATGLKYDANNIYLATFYSETRKMTPISGGFANKTQNFEAVAQYQFDFGLRPSLGYVLSKGKDIEGIGDEDLVNYVDVGATYYFNKNMSAFVDYKINQLDSDNKLNINNDDIVAVGMTYQF</sequence>
<dbReference type="PRINTS" id="PR00183">
    <property type="entry name" value="ECOLIPORIN"/>
</dbReference>
<keyword evidence="6 16" id="KW-0732">Signal</keyword>
<dbReference type="PROSITE" id="PS00576">
    <property type="entry name" value="GRAM_NEG_PORIN"/>
    <property type="match status" value="1"/>
</dbReference>
<accession>A0A0H2V6J4</accession>
<keyword evidence="11 15" id="KW-0998">Cell outer membrane</keyword>
<evidence type="ECO:0000256" key="13">
    <source>
        <dbReference type="ARBA" id="ARBA00039416"/>
    </source>
</evidence>
<dbReference type="GO" id="GO:0034220">
    <property type="term" value="P:monoatomic ion transmembrane transport"/>
    <property type="evidence" value="ECO:0007669"/>
    <property type="project" value="InterPro"/>
</dbReference>
<dbReference type="EMBL" id="AE014075">
    <property type="protein sequence ID" value="AAN78869.1"/>
    <property type="molecule type" value="Genomic_DNA"/>
</dbReference>
<feature type="chain" id="PRO_5002599575" description="Outer membrane porin PhoE" evidence="16">
    <location>
        <begin position="24"/>
        <end position="353"/>
    </location>
</feature>
<evidence type="ECO:0000256" key="14">
    <source>
        <dbReference type="ARBA" id="ARBA00043085"/>
    </source>
</evidence>
<dbReference type="NCBIfam" id="NF007544">
    <property type="entry name" value="PRK10159.1"/>
    <property type="match status" value="1"/>
</dbReference>
<dbReference type="InterPro" id="IPR001702">
    <property type="entry name" value="Porin_Gram-ve"/>
</dbReference>
<keyword evidence="5 15" id="KW-0812">Transmembrane</keyword>
<dbReference type="SUPFAM" id="SSF56935">
    <property type="entry name" value="Porins"/>
    <property type="match status" value="1"/>
</dbReference>
<gene>
    <name evidence="17" type="primary">phoE</name>
    <name evidence="17" type="ordered locus">c0388</name>
</gene>
<dbReference type="eggNOG" id="COG3203">
    <property type="taxonomic scope" value="Bacteria"/>
</dbReference>
<evidence type="ECO:0000313" key="17">
    <source>
        <dbReference type="EMBL" id="AAN78869.1"/>
    </source>
</evidence>
<evidence type="ECO:0000313" key="18">
    <source>
        <dbReference type="Proteomes" id="UP000001410"/>
    </source>
</evidence>
<dbReference type="STRING" id="199310.c0388"/>
<evidence type="ECO:0000256" key="8">
    <source>
        <dbReference type="ARBA" id="ARBA00023065"/>
    </source>
</evidence>
<keyword evidence="8 15" id="KW-0406">Ion transport</keyword>
<evidence type="ECO:0000256" key="9">
    <source>
        <dbReference type="ARBA" id="ARBA00023114"/>
    </source>
</evidence>
<dbReference type="AlphaFoldDB" id="A0A0H2V6J4"/>
<evidence type="ECO:0000256" key="15">
    <source>
        <dbReference type="RuleBase" id="RU000469"/>
    </source>
</evidence>
<dbReference type="InterPro" id="IPR001897">
    <property type="entry name" value="Porin_gammaproteobac"/>
</dbReference>
<evidence type="ECO:0000256" key="3">
    <source>
        <dbReference type="ARBA" id="ARBA00022448"/>
    </source>
</evidence>
<evidence type="ECO:0000256" key="11">
    <source>
        <dbReference type="ARBA" id="ARBA00023237"/>
    </source>
</evidence>
<evidence type="ECO:0000256" key="16">
    <source>
        <dbReference type="SAM" id="SignalP"/>
    </source>
</evidence>
<keyword evidence="3 15" id="KW-0813">Transport</keyword>
<organism evidence="17 18">
    <name type="scientific">Escherichia coli O6:H1 (strain CFT073 / ATCC 700928 / UPEC)</name>
    <dbReference type="NCBI Taxonomy" id="199310"/>
    <lineage>
        <taxon>Bacteria</taxon>
        <taxon>Pseudomonadati</taxon>
        <taxon>Pseudomonadota</taxon>
        <taxon>Gammaproteobacteria</taxon>
        <taxon>Enterobacterales</taxon>
        <taxon>Enterobacteriaceae</taxon>
        <taxon>Escherichia</taxon>
    </lineage>
</organism>
<comment type="subunit">
    <text evidence="15">Homotrimer.</text>
</comment>
<dbReference type="InterPro" id="IPR023614">
    <property type="entry name" value="Porin_dom_sf"/>
</dbReference>
<dbReference type="InterPro" id="IPR033900">
    <property type="entry name" value="Gram_neg_porin_domain"/>
</dbReference>
<dbReference type="NCBIfam" id="NF007841">
    <property type="entry name" value="PRK10554.1"/>
    <property type="match status" value="1"/>
</dbReference>
<comment type="function">
    <text evidence="12">Uptake of inorganic phosphate, phosphorylated compounds, and some other negatively charged solutes.</text>
</comment>
<keyword evidence="10 15" id="KW-0472">Membrane</keyword>
<keyword evidence="18" id="KW-1185">Reference proteome</keyword>